<evidence type="ECO:0000313" key="3">
    <source>
        <dbReference type="EMBL" id="PFG43023.1"/>
    </source>
</evidence>
<dbReference type="Pfam" id="PF01261">
    <property type="entry name" value="AP_endonuc_2"/>
    <property type="match status" value="1"/>
</dbReference>
<dbReference type="Gene3D" id="3.20.20.150">
    <property type="entry name" value="Divalent-metal-dependent TIM barrel enzymes"/>
    <property type="match status" value="1"/>
</dbReference>
<keyword evidence="3" id="KW-0413">Isomerase</keyword>
<dbReference type="Proteomes" id="UP000224130">
    <property type="component" value="Unassembled WGS sequence"/>
</dbReference>
<dbReference type="EMBL" id="PDJJ01000001">
    <property type="protein sequence ID" value="PFG43023.1"/>
    <property type="molecule type" value="Genomic_DNA"/>
</dbReference>
<dbReference type="SUPFAM" id="SSF51658">
    <property type="entry name" value="Xylose isomerase-like"/>
    <property type="match status" value="1"/>
</dbReference>
<dbReference type="PANTHER" id="PTHR12110:SF41">
    <property type="entry name" value="INOSOSE DEHYDRATASE"/>
    <property type="match status" value="1"/>
</dbReference>
<evidence type="ECO:0000256" key="1">
    <source>
        <dbReference type="ARBA" id="ARBA00023277"/>
    </source>
</evidence>
<dbReference type="GO" id="GO:0016853">
    <property type="term" value="F:isomerase activity"/>
    <property type="evidence" value="ECO:0007669"/>
    <property type="project" value="UniProtKB-KW"/>
</dbReference>
<evidence type="ECO:0000259" key="2">
    <source>
        <dbReference type="Pfam" id="PF01261"/>
    </source>
</evidence>
<organism evidence="3 4">
    <name type="scientific">Isoptericola jiangsuensis</name>
    <dbReference type="NCBI Taxonomy" id="548579"/>
    <lineage>
        <taxon>Bacteria</taxon>
        <taxon>Bacillati</taxon>
        <taxon>Actinomycetota</taxon>
        <taxon>Actinomycetes</taxon>
        <taxon>Micrococcales</taxon>
        <taxon>Promicromonosporaceae</taxon>
        <taxon>Isoptericola</taxon>
    </lineage>
</organism>
<sequence length="290" mass="31260">MSTTPQRPLRAIQQIQIGRLTSTDDQAREVLARLVSAGFEAIELNGFMTRPTPMLVRALTKAAGMPVGSGGRLDWARLVAESGLAVAAFHEDLGTIESRPAEVAARARQFGARNVVVTGMYRFDYGDDTAVAGLAERLDAAARALAGEGMRLLYHNHTAEFRRLRSGATAFDVLVERTDPDALDFELDCFWAATAGVDPLGVMDRLGERLRLLHLTDRGSRISGSTMTPVVKVDSVELGAGNMAVDAIVARAAALGVEAVILETHKNWIDNSPLRSAEVSADVLRRLLPD</sequence>
<dbReference type="InterPro" id="IPR013022">
    <property type="entry name" value="Xyl_isomerase-like_TIM-brl"/>
</dbReference>
<dbReference type="OrthoDB" id="9798407at2"/>
<accession>A0A2A9EWA6</accession>
<dbReference type="InterPro" id="IPR050312">
    <property type="entry name" value="IolE/XylAMocC-like"/>
</dbReference>
<dbReference type="PANTHER" id="PTHR12110">
    <property type="entry name" value="HYDROXYPYRUVATE ISOMERASE"/>
    <property type="match status" value="1"/>
</dbReference>
<dbReference type="AlphaFoldDB" id="A0A2A9EWA6"/>
<feature type="domain" description="Xylose isomerase-like TIM barrel" evidence="2">
    <location>
        <begin position="32"/>
        <end position="286"/>
    </location>
</feature>
<keyword evidence="1" id="KW-0119">Carbohydrate metabolism</keyword>
<dbReference type="InterPro" id="IPR036237">
    <property type="entry name" value="Xyl_isomerase-like_sf"/>
</dbReference>
<evidence type="ECO:0000313" key="4">
    <source>
        <dbReference type="Proteomes" id="UP000224130"/>
    </source>
</evidence>
<dbReference type="RefSeq" id="WP_098463446.1">
    <property type="nucleotide sequence ID" value="NZ_PDJJ01000001.1"/>
</dbReference>
<keyword evidence="4" id="KW-1185">Reference proteome</keyword>
<reference evidence="3 4" key="1">
    <citation type="submission" date="2017-10" db="EMBL/GenBank/DDBJ databases">
        <title>Sequencing the genomes of 1000 actinobacteria strains.</title>
        <authorList>
            <person name="Klenk H.-P."/>
        </authorList>
    </citation>
    <scope>NUCLEOTIDE SEQUENCE [LARGE SCALE GENOMIC DNA]</scope>
    <source>
        <strain evidence="3 4">DSM 21863</strain>
    </source>
</reference>
<proteinExistence type="predicted"/>
<gene>
    <name evidence="3" type="ORF">ATJ88_1702</name>
</gene>
<comment type="caution">
    <text evidence="3">The sequence shown here is derived from an EMBL/GenBank/DDBJ whole genome shotgun (WGS) entry which is preliminary data.</text>
</comment>
<protein>
    <submittedName>
        <fullName evidence="3">Sugar phosphate isomerase/epimerase</fullName>
    </submittedName>
</protein>
<name>A0A2A9EWA6_9MICO</name>